<evidence type="ECO:0000259" key="12">
    <source>
        <dbReference type="PROSITE" id="PS50109"/>
    </source>
</evidence>
<dbReference type="InterPro" id="IPR003661">
    <property type="entry name" value="HisK_dim/P_dom"/>
</dbReference>
<dbReference type="Proteomes" id="UP000049983">
    <property type="component" value="Unassembled WGS sequence"/>
</dbReference>
<keyword evidence="7" id="KW-0418">Kinase</keyword>
<dbReference type="InterPro" id="IPR050428">
    <property type="entry name" value="TCS_sensor_his_kinase"/>
</dbReference>
<dbReference type="InterPro" id="IPR013727">
    <property type="entry name" value="2CSK_N"/>
</dbReference>
<dbReference type="InterPro" id="IPR004358">
    <property type="entry name" value="Sig_transdc_His_kin-like_C"/>
</dbReference>
<dbReference type="Pfam" id="PF02518">
    <property type="entry name" value="HATPase_c"/>
    <property type="match status" value="1"/>
</dbReference>
<evidence type="ECO:0000256" key="4">
    <source>
        <dbReference type="ARBA" id="ARBA00022553"/>
    </source>
</evidence>
<dbReference type="InterPro" id="IPR005467">
    <property type="entry name" value="His_kinase_dom"/>
</dbReference>
<evidence type="ECO:0000313" key="15">
    <source>
        <dbReference type="Proteomes" id="UP000049983"/>
    </source>
</evidence>
<keyword evidence="6 11" id="KW-0812">Transmembrane</keyword>
<dbReference type="RefSeq" id="WP_055120210.1">
    <property type="nucleotide sequence ID" value="NZ_CANKXR010000001.1"/>
</dbReference>
<evidence type="ECO:0000256" key="10">
    <source>
        <dbReference type="ARBA" id="ARBA00023136"/>
    </source>
</evidence>
<evidence type="ECO:0000313" key="14">
    <source>
        <dbReference type="EMBL" id="CTQ78595.1"/>
    </source>
</evidence>
<dbReference type="CDD" id="cd00075">
    <property type="entry name" value="HATPase"/>
    <property type="match status" value="1"/>
</dbReference>
<evidence type="ECO:0000256" key="5">
    <source>
        <dbReference type="ARBA" id="ARBA00022679"/>
    </source>
</evidence>
<dbReference type="EMBL" id="CXWC01000015">
    <property type="protein sequence ID" value="CTQ78595.1"/>
    <property type="molecule type" value="Genomic_DNA"/>
</dbReference>
<name>A0A0M7AXU5_9HYPH</name>
<feature type="domain" description="HAMP" evidence="13">
    <location>
        <begin position="188"/>
        <end position="239"/>
    </location>
</feature>
<dbReference type="SUPFAM" id="SSF55874">
    <property type="entry name" value="ATPase domain of HSP90 chaperone/DNA topoisomerase II/histidine kinase"/>
    <property type="match status" value="1"/>
</dbReference>
<evidence type="ECO:0000256" key="2">
    <source>
        <dbReference type="ARBA" id="ARBA00004370"/>
    </source>
</evidence>
<evidence type="ECO:0000256" key="7">
    <source>
        <dbReference type="ARBA" id="ARBA00022777"/>
    </source>
</evidence>
<evidence type="ECO:0000256" key="3">
    <source>
        <dbReference type="ARBA" id="ARBA00012438"/>
    </source>
</evidence>
<dbReference type="GO" id="GO:0000155">
    <property type="term" value="F:phosphorelay sensor kinase activity"/>
    <property type="evidence" value="ECO:0007669"/>
    <property type="project" value="InterPro"/>
</dbReference>
<evidence type="ECO:0000256" key="11">
    <source>
        <dbReference type="SAM" id="Phobius"/>
    </source>
</evidence>
<comment type="subcellular location">
    <subcellularLocation>
        <location evidence="2">Membrane</location>
    </subcellularLocation>
</comment>
<dbReference type="STRING" id="311410.LA5095_05147"/>
<dbReference type="InterPro" id="IPR036890">
    <property type="entry name" value="HATPase_C_sf"/>
</dbReference>
<gene>
    <name evidence="14" type="primary">qseC_1</name>
    <name evidence="14" type="ORF">LA5096_05722</name>
</gene>
<keyword evidence="10 11" id="KW-0472">Membrane</keyword>
<proteinExistence type="predicted"/>
<evidence type="ECO:0000256" key="8">
    <source>
        <dbReference type="ARBA" id="ARBA00022989"/>
    </source>
</evidence>
<comment type="catalytic activity">
    <reaction evidence="1">
        <text>ATP + protein L-histidine = ADP + protein N-phospho-L-histidine.</text>
        <dbReference type="EC" id="2.7.13.3"/>
    </reaction>
</comment>
<dbReference type="CDD" id="cd00082">
    <property type="entry name" value="HisKA"/>
    <property type="match status" value="1"/>
</dbReference>
<dbReference type="GeneID" id="97672961"/>
<feature type="transmembrane region" description="Helical" evidence="11">
    <location>
        <begin position="164"/>
        <end position="186"/>
    </location>
</feature>
<dbReference type="Gene3D" id="3.30.565.10">
    <property type="entry name" value="Histidine kinase-like ATPase, C-terminal domain"/>
    <property type="match status" value="1"/>
</dbReference>
<dbReference type="SMART" id="SM00388">
    <property type="entry name" value="HisKA"/>
    <property type="match status" value="1"/>
</dbReference>
<dbReference type="InterPro" id="IPR036097">
    <property type="entry name" value="HisK_dim/P_sf"/>
</dbReference>
<dbReference type="Pfam" id="PF00512">
    <property type="entry name" value="HisKA"/>
    <property type="match status" value="1"/>
</dbReference>
<feature type="domain" description="Histidine kinase" evidence="12">
    <location>
        <begin position="247"/>
        <end position="461"/>
    </location>
</feature>
<dbReference type="Pfam" id="PF08521">
    <property type="entry name" value="2CSK_N"/>
    <property type="match status" value="1"/>
</dbReference>
<keyword evidence="4" id="KW-0597">Phosphoprotein</keyword>
<sequence length="461" mass="49538">MTVVHARGSLRRRLLLQLLLVAAILSFALYFTVRVLAQQAAETTQDNILIASATAISEAARAERGQILVDVPYSALSMLGSIAEERVFYRVTADDLTVTGYDDLPAPASAAETGKPVFATAIYRDDEVRIAALPRRLTVGDETVILTVLVAQTRLGLAAVSLQISIAAAAAGIGFFLLSGALSWFATNNAMRPLNRLAQSVERRGPQDLSPVATSAPTELVPLLQSLNTFMARLSASLARTEDFIAEAAHHVRTPLATVRTQSEIALRSVRKPENKQILREVIRAADESSRSAGQLLDHAMVALRSDNLEKEQLNMKDLAQDVIRSISPTADLKDIRITCSGSDTTSAVEGDPILLQNALRNLLDNAVKYSPEDSRIKVEISEDASTVRIDVLDEGRGLGDGDRSRLTERFGRGDNVRDIIGSGLGLTIVEEVVSAHGGSLALTDNPERRGTCASLTLPSA</sequence>
<dbReference type="Gene3D" id="6.10.340.10">
    <property type="match status" value="1"/>
</dbReference>
<dbReference type="InterPro" id="IPR003594">
    <property type="entry name" value="HATPase_dom"/>
</dbReference>
<dbReference type="PROSITE" id="PS50885">
    <property type="entry name" value="HAMP"/>
    <property type="match status" value="1"/>
</dbReference>
<dbReference type="SUPFAM" id="SSF47384">
    <property type="entry name" value="Homodimeric domain of signal transducing histidine kinase"/>
    <property type="match status" value="1"/>
</dbReference>
<protein>
    <recommendedName>
        <fullName evidence="3">histidine kinase</fullName>
        <ecNumber evidence="3">2.7.13.3</ecNumber>
    </recommendedName>
</protein>
<evidence type="ECO:0000256" key="6">
    <source>
        <dbReference type="ARBA" id="ARBA00022692"/>
    </source>
</evidence>
<keyword evidence="5 14" id="KW-0808">Transferase</keyword>
<evidence type="ECO:0000259" key="13">
    <source>
        <dbReference type="PROSITE" id="PS50885"/>
    </source>
</evidence>
<dbReference type="PROSITE" id="PS50109">
    <property type="entry name" value="HIS_KIN"/>
    <property type="match status" value="1"/>
</dbReference>
<reference evidence="15" key="1">
    <citation type="submission" date="2015-07" db="EMBL/GenBank/DDBJ databases">
        <authorList>
            <person name="Rodrigo-Torres Lidia"/>
            <person name="Arahal R.David."/>
        </authorList>
    </citation>
    <scope>NUCLEOTIDE SEQUENCE [LARGE SCALE GENOMIC DNA]</scope>
    <source>
        <strain evidence="15">CECT 5096</strain>
    </source>
</reference>
<accession>A0A0M7AXU5</accession>
<dbReference type="OrthoDB" id="913606at2"/>
<evidence type="ECO:0000256" key="1">
    <source>
        <dbReference type="ARBA" id="ARBA00000085"/>
    </source>
</evidence>
<dbReference type="Gene3D" id="1.10.287.130">
    <property type="match status" value="1"/>
</dbReference>
<keyword evidence="9" id="KW-0902">Two-component regulatory system</keyword>
<dbReference type="AlphaFoldDB" id="A0A0M7AXU5"/>
<dbReference type="EC" id="2.7.13.3" evidence="3"/>
<dbReference type="InterPro" id="IPR003660">
    <property type="entry name" value="HAMP_dom"/>
</dbReference>
<dbReference type="GO" id="GO:0005886">
    <property type="term" value="C:plasma membrane"/>
    <property type="evidence" value="ECO:0007669"/>
    <property type="project" value="TreeGrafter"/>
</dbReference>
<evidence type="ECO:0000256" key="9">
    <source>
        <dbReference type="ARBA" id="ARBA00023012"/>
    </source>
</evidence>
<dbReference type="PANTHER" id="PTHR45436:SF1">
    <property type="entry name" value="SENSOR PROTEIN QSEC"/>
    <property type="match status" value="1"/>
</dbReference>
<dbReference type="PRINTS" id="PR00344">
    <property type="entry name" value="BCTRLSENSOR"/>
</dbReference>
<organism evidence="14 15">
    <name type="scientific">Roseibium album</name>
    <dbReference type="NCBI Taxonomy" id="311410"/>
    <lineage>
        <taxon>Bacteria</taxon>
        <taxon>Pseudomonadati</taxon>
        <taxon>Pseudomonadota</taxon>
        <taxon>Alphaproteobacteria</taxon>
        <taxon>Hyphomicrobiales</taxon>
        <taxon>Stappiaceae</taxon>
        <taxon>Roseibium</taxon>
    </lineage>
</organism>
<dbReference type="SMART" id="SM00387">
    <property type="entry name" value="HATPase_c"/>
    <property type="match status" value="1"/>
</dbReference>
<keyword evidence="8 11" id="KW-1133">Transmembrane helix</keyword>
<dbReference type="PANTHER" id="PTHR45436">
    <property type="entry name" value="SENSOR HISTIDINE KINASE YKOH"/>
    <property type="match status" value="1"/>
</dbReference>
<keyword evidence="15" id="KW-1185">Reference proteome</keyword>